<name>A0A839V9M5_9GAMM</name>
<keyword evidence="3" id="KW-1185">Reference proteome</keyword>
<dbReference type="Proteomes" id="UP000547614">
    <property type="component" value="Unassembled WGS sequence"/>
</dbReference>
<dbReference type="InterPro" id="IPR006842">
    <property type="entry name" value="Transposase_31"/>
</dbReference>
<evidence type="ECO:0000313" key="2">
    <source>
        <dbReference type="EMBL" id="MBB3189427.1"/>
    </source>
</evidence>
<reference evidence="2 3" key="1">
    <citation type="submission" date="2020-08" db="EMBL/GenBank/DDBJ databases">
        <title>Genomic Encyclopedia of Type Strains, Phase III (KMG-III): the genomes of soil and plant-associated and newly described type strains.</title>
        <authorList>
            <person name="Whitman W."/>
        </authorList>
    </citation>
    <scope>NUCLEOTIDE SEQUENCE [LARGE SCALE GENOMIC DNA]</scope>
    <source>
        <strain evidence="2 3">CECT 7282</strain>
    </source>
</reference>
<organism evidence="2 3">
    <name type="scientific">Halomonas cerina</name>
    <dbReference type="NCBI Taxonomy" id="447424"/>
    <lineage>
        <taxon>Bacteria</taxon>
        <taxon>Pseudomonadati</taxon>
        <taxon>Pseudomonadota</taxon>
        <taxon>Gammaproteobacteria</taxon>
        <taxon>Oceanospirillales</taxon>
        <taxon>Halomonadaceae</taxon>
        <taxon>Halomonas</taxon>
    </lineage>
</organism>
<gene>
    <name evidence="2" type="ORF">FHR94_000649</name>
</gene>
<accession>A0A839V9M5</accession>
<dbReference type="RefSeq" id="WP_183324179.1">
    <property type="nucleotide sequence ID" value="NZ_JACHXP010000002.1"/>
</dbReference>
<dbReference type="AlphaFoldDB" id="A0A839V9M5"/>
<evidence type="ECO:0000313" key="3">
    <source>
        <dbReference type="Proteomes" id="UP000547614"/>
    </source>
</evidence>
<dbReference type="InterPro" id="IPR051699">
    <property type="entry name" value="Rpn/YhgA-like_nuclease"/>
</dbReference>
<evidence type="ECO:0000259" key="1">
    <source>
        <dbReference type="Pfam" id="PF04754"/>
    </source>
</evidence>
<proteinExistence type="predicted"/>
<comment type="caution">
    <text evidence="2">The sequence shown here is derived from an EMBL/GenBank/DDBJ whole genome shotgun (WGS) entry which is preliminary data.</text>
</comment>
<dbReference type="PANTHER" id="PTHR34611:SF2">
    <property type="entry name" value="INACTIVE RECOMBINATION-PROMOTING NUCLEASE-LIKE PROTEIN RPNE-RELATED"/>
    <property type="match status" value="1"/>
</dbReference>
<sequence>MSKHHDHSYKLLFSHKTMVKDLLTGFVKETWVEQLDFSKMEKVSGSYISDELRDREDDMIWRVWWHDRWLYVYLLLEFQSSVDKHMAVRVMSYLGLLYQDLIRQDAFTPSGKLPPVLPIVLYNGEQRWTAAQNVADLVETVPGGLERYRPQLSYLLLDEGALVNAPDWSDEMRNVAAALFRIEKHRSEQDVVDSLGHLAEWLSGPEQASLRRAIIVWFYRVFLPNRAPGLEFPDISDVTDLHEVHDMLAERIKKWPEQWEARGLEKGRQEGRQEGLHEGVEGTLRKQIELKFGPLPAWADERLAQATDEQLDAWVARILTADSLDALFTEE</sequence>
<dbReference type="Pfam" id="PF04754">
    <property type="entry name" value="Transposase_31"/>
    <property type="match status" value="1"/>
</dbReference>
<dbReference type="PANTHER" id="PTHR34611">
    <property type="match status" value="1"/>
</dbReference>
<protein>
    <submittedName>
        <fullName evidence="2">Putative transposase/invertase (TIGR01784 family)</fullName>
    </submittedName>
</protein>
<dbReference type="EMBL" id="JACHXP010000002">
    <property type="protein sequence ID" value="MBB3189427.1"/>
    <property type="molecule type" value="Genomic_DNA"/>
</dbReference>
<feature type="domain" description="Transposase (putative) YhgA-like" evidence="1">
    <location>
        <begin position="4"/>
        <end position="204"/>
    </location>
</feature>